<dbReference type="InterPro" id="IPR027838">
    <property type="entry name" value="DUF4585"/>
</dbReference>
<keyword evidence="4" id="KW-1185">Reference proteome</keyword>
<dbReference type="PANTHER" id="PTHR33775">
    <property type="entry name" value="CARDIAC-ENRICHED FHL2-INTERACTING PROTEIN-RELATED"/>
    <property type="match status" value="1"/>
</dbReference>
<reference evidence="3 4" key="1">
    <citation type="journal article" date="2018" name="Nat. Ecol. Evol.">
        <title>Shark genomes provide insights into elasmobranch evolution and the origin of vertebrates.</title>
        <authorList>
            <person name="Hara Y"/>
            <person name="Yamaguchi K"/>
            <person name="Onimaru K"/>
            <person name="Kadota M"/>
            <person name="Koyanagi M"/>
            <person name="Keeley SD"/>
            <person name="Tatsumi K"/>
            <person name="Tanaka K"/>
            <person name="Motone F"/>
            <person name="Kageyama Y"/>
            <person name="Nozu R"/>
            <person name="Adachi N"/>
            <person name="Nishimura O"/>
            <person name="Nakagawa R"/>
            <person name="Tanegashima C"/>
            <person name="Kiyatake I"/>
            <person name="Matsumoto R"/>
            <person name="Murakumo K"/>
            <person name="Nishida K"/>
            <person name="Terakita A"/>
            <person name="Kuratani S"/>
            <person name="Sato K"/>
            <person name="Hyodo S Kuraku.S."/>
        </authorList>
    </citation>
    <scope>NUCLEOTIDE SEQUENCE [LARGE SCALE GENOMIC DNA]</scope>
</reference>
<evidence type="ECO:0000313" key="3">
    <source>
        <dbReference type="EMBL" id="GCC23547.1"/>
    </source>
</evidence>
<name>A0A401RZF2_CHIPU</name>
<accession>A0A401RZF2</accession>
<feature type="region of interest" description="Disordered" evidence="1">
    <location>
        <begin position="1132"/>
        <end position="1168"/>
    </location>
</feature>
<feature type="compositionally biased region" description="Polar residues" evidence="1">
    <location>
        <begin position="1904"/>
        <end position="1919"/>
    </location>
</feature>
<feature type="domain" description="DUF4585" evidence="2">
    <location>
        <begin position="1768"/>
        <end position="1826"/>
    </location>
</feature>
<dbReference type="EMBL" id="BEZZ01000033">
    <property type="protein sequence ID" value="GCC23547.1"/>
    <property type="molecule type" value="Genomic_DNA"/>
</dbReference>
<evidence type="ECO:0000256" key="1">
    <source>
        <dbReference type="SAM" id="MobiDB-lite"/>
    </source>
</evidence>
<dbReference type="OrthoDB" id="9933339at2759"/>
<protein>
    <recommendedName>
        <fullName evidence="2">DUF4585 domain-containing protein</fullName>
    </recommendedName>
</protein>
<evidence type="ECO:0000259" key="2">
    <source>
        <dbReference type="Pfam" id="PF15232"/>
    </source>
</evidence>
<sequence length="1919" mass="215554">MNYLDEEVSCVNRPQESTCNRRDESQVGSKFISEISSSAPSNNSRTNLAFISEDTAAKTESSNQVLTEDRGQTKVNRIPNELSADPDRINNIRHGDLLSIIKRSSESPLFPKADDTPCDSSGSYHTAMCSENLSDSSGQFEDIEELPTDSVGNQEISTSERSELLTNLQIEQSSDLLKSPTNESSLNDCTSALQSYCCEGQGKLFMNKHKKELCKVSPEKDSFESDEEMKVCRLEIKNETDVDSDCKKNAKTIADAHETTTGPLQNSNACHVVVPDDTLLITNRNSYIEGLVNKSTEYDPLVKGTDTKNYKGDQQVQMSITAQNSKTGESSSTVQLTKIQKTGISLHESPSCYLQLGLNEPGKTFKTDTFENNFKNNSCAIGKRLYGDCVSETSSAASDLDETDYEVQKLTALAFRSLSCPNDDYLDIYKSQALIDFSSPLSEENHKKHGLSPCNGLVYNGLLNSHDECSDSSNKALHSEAKEDTMLFDDSFDREQCIDVAVETHDKSKDFRSSRTVPKRQIEFRKPQRSELKVFTSRCDMNSCVCTDPVDETENKKNLEELQKCENVPFTDNIKDEDNIDNQLKGPISIDRPLTKNKFASYLITNVISKKMQFEQGLKMEHGLNKITNSVSSTPTLVKKDCGLSTMVSQQVQHEDPASECEAVKLIKGNCKRNSFEFNNANIEENRNEEQKYNFNCLKRDCGLNLDGKKNKNILNCCRNKAFRNCSECNTDSQIDIKEETAFELHPKKSCPEFHDLNTNATEQEKNINAPCISEFRNTDYTSQVSEEEIILNDRMQMEQVPFKERTSDIQSGNTSCKIEGTNHSLTLTAPYLVHNSQIANAKQIKPVSIAKENSAVGHNTIGLGPMHSILPTSVELDSGLEQDKVSWCNVKDNIIMKNKTKDHPYHSRDVRKLAQNAYSALTSCSVKTQSALPNQVHNSASLEKSLSAAQHKLSPIFIECQSIRRKADEYDSNHSVDKSYCTGSSDISKILSSDFQLPLPSNKQKNKVISAKRIGSTNYSMKENGNNATEHLTCLSRKIIPERKIEALSISNNAKSKSSSIKVEVGAENQKEYSANFVQNNEIDDFVLGKDKQNNEFQQRLENINTHLSCSTTKTENTEMPISNIEHKRYIESQQDNENRFTTKSNLNKKENSLALTKDVTRGKAPDKVQDQTALLNNSALNKNNDSSQRKHEFEKDLEIELENQNNQLGIFNEHIELPNENIYFQKVNVKNQNSIESNKGLGSSSWEDDPSNMTLGNQNKCLRISTANDKETQTPPRKGKHKKAMQLRLEKQNKMLENLTLDNEMLLVSHVKHELKKEPQVSLGDQNKLSKDSIFDVEDENSSLDYPKYQVDHQQDHQSTSVDNILPNTNMHENEVQMGLQNENKSLYNASSNCKEIKLSPTKCNLKEEIHDVMDDQSSLLNHCMQNSGYIQLPAVKSKSEKEFEIEYNTPKNTGQVEMIQKTENGLTFISELQPFKDNSALSIVSQVDRKSATEDCTETNNNKVADVQISSMQIQIPNDINLIPIKTTDNHHISVESSNYPETIKMSLNTSLQEKEMPDVHEKSALSYGIQNTTGNKLLASQATSSFKNLNVKLLEPIHPDSKLSTKTTGDQTKQQSSEMNVAAVNKAFTQEEASVLSDRVNYLTIPVKEHKSQASVQLQMPASPQLIVPKPSHYSTTTSFCQQNWETQDPHKQEEQTLPHQVPEDFQSFGTSLQPPFYTSAQVPHQTPTSTEQIPNTENCNKLPQSPHFLANPQFPCFQYILPDKKMLIDPETGKHYFIETPVQSPRKLLLDPETGCYIEIIIPQQPYCGSTFSPCVLYPNALRPSYIPSMQCSKLFSPSLPTYSGPSSETTEVQMYPNLKSTKDKQDHKMNTPNNLLAESNYMENAYYIPTGMPVKPNPAQTKDLSDSHTQNLV</sequence>
<dbReference type="Proteomes" id="UP000287033">
    <property type="component" value="Unassembled WGS sequence"/>
</dbReference>
<proteinExistence type="predicted"/>
<organism evidence="3 4">
    <name type="scientific">Chiloscyllium punctatum</name>
    <name type="common">Brownbanded bambooshark</name>
    <name type="synonym">Hemiscyllium punctatum</name>
    <dbReference type="NCBI Taxonomy" id="137246"/>
    <lineage>
        <taxon>Eukaryota</taxon>
        <taxon>Metazoa</taxon>
        <taxon>Chordata</taxon>
        <taxon>Craniata</taxon>
        <taxon>Vertebrata</taxon>
        <taxon>Chondrichthyes</taxon>
        <taxon>Elasmobranchii</taxon>
        <taxon>Galeomorphii</taxon>
        <taxon>Galeoidea</taxon>
        <taxon>Orectolobiformes</taxon>
        <taxon>Hemiscylliidae</taxon>
        <taxon>Chiloscyllium</taxon>
    </lineage>
</organism>
<gene>
    <name evidence="3" type="ORF">chiPu_0001944</name>
</gene>
<evidence type="ECO:0000313" key="4">
    <source>
        <dbReference type="Proteomes" id="UP000287033"/>
    </source>
</evidence>
<dbReference type="OMA" id="NPQFPCF"/>
<feature type="region of interest" description="Disordered" evidence="1">
    <location>
        <begin position="1899"/>
        <end position="1919"/>
    </location>
</feature>
<comment type="caution">
    <text evidence="3">The sequence shown here is derived from an EMBL/GenBank/DDBJ whole genome shotgun (WGS) entry which is preliminary data.</text>
</comment>
<dbReference type="InterPro" id="IPR052303">
    <property type="entry name" value="CEFIP"/>
</dbReference>
<dbReference type="Pfam" id="PF15232">
    <property type="entry name" value="DUF4585"/>
    <property type="match status" value="1"/>
</dbReference>
<feature type="compositionally biased region" description="Basic and acidic residues" evidence="1">
    <location>
        <begin position="1132"/>
        <end position="1142"/>
    </location>
</feature>